<dbReference type="GO" id="GO:0032993">
    <property type="term" value="C:protein-DNA complex"/>
    <property type="evidence" value="ECO:0007669"/>
    <property type="project" value="TreeGrafter"/>
</dbReference>
<dbReference type="KEGG" id="sct:SCAT_0006"/>
<keyword evidence="3" id="KW-0238">DNA-binding</keyword>
<dbReference type="SUPFAM" id="SSF53850">
    <property type="entry name" value="Periplasmic binding protein-like II"/>
    <property type="match status" value="1"/>
</dbReference>
<evidence type="ECO:0000256" key="1">
    <source>
        <dbReference type="ARBA" id="ARBA00009437"/>
    </source>
</evidence>
<dbReference type="GO" id="GO:0003700">
    <property type="term" value="F:DNA-binding transcription factor activity"/>
    <property type="evidence" value="ECO:0007669"/>
    <property type="project" value="InterPro"/>
</dbReference>
<evidence type="ECO:0000259" key="5">
    <source>
        <dbReference type="PROSITE" id="PS50931"/>
    </source>
</evidence>
<dbReference type="Pfam" id="PF00126">
    <property type="entry name" value="HTH_1"/>
    <property type="match status" value="1"/>
</dbReference>
<feature type="domain" description="HTH lysR-type" evidence="5">
    <location>
        <begin position="4"/>
        <end position="61"/>
    </location>
</feature>
<dbReference type="Gene3D" id="1.10.10.10">
    <property type="entry name" value="Winged helix-like DNA-binding domain superfamily/Winged helix DNA-binding domain"/>
    <property type="match status" value="1"/>
</dbReference>
<dbReference type="KEGG" id="scy:SCATT_00080"/>
<dbReference type="SUPFAM" id="SSF46785">
    <property type="entry name" value="Winged helix' DNA-binding domain"/>
    <property type="match status" value="1"/>
</dbReference>
<evidence type="ECO:0000256" key="2">
    <source>
        <dbReference type="ARBA" id="ARBA00023015"/>
    </source>
</evidence>
<organism evidence="6 7">
    <name type="scientific">Streptantibioticus cattleyicolor (strain ATCC 35852 / DSM 46488 / JCM 4925 / NBRC 14057 / NRRL 8057)</name>
    <name type="common">Streptomyces cattleya</name>
    <dbReference type="NCBI Taxonomy" id="1003195"/>
    <lineage>
        <taxon>Bacteria</taxon>
        <taxon>Bacillati</taxon>
        <taxon>Actinomycetota</taxon>
        <taxon>Actinomycetes</taxon>
        <taxon>Kitasatosporales</taxon>
        <taxon>Streptomycetaceae</taxon>
        <taxon>Streptantibioticus</taxon>
    </lineage>
</organism>
<keyword evidence="4" id="KW-0804">Transcription</keyword>
<comment type="similarity">
    <text evidence="1">Belongs to the LysR transcriptional regulatory family.</text>
</comment>
<dbReference type="EMBL" id="CP003219">
    <property type="protein sequence ID" value="AEW92379.1"/>
    <property type="molecule type" value="Genomic_DNA"/>
</dbReference>
<evidence type="ECO:0000313" key="7">
    <source>
        <dbReference type="Proteomes" id="UP000007842"/>
    </source>
</evidence>
<accession>G8WVT4</accession>
<dbReference type="PANTHER" id="PTHR30346:SF0">
    <property type="entry name" value="HCA OPERON TRANSCRIPTIONAL ACTIVATOR HCAR"/>
    <property type="match status" value="1"/>
</dbReference>
<protein>
    <submittedName>
        <fullName evidence="6">Transcriptional regulator, LysR family</fullName>
    </submittedName>
</protein>
<dbReference type="STRING" id="1003195.SCATT_00080"/>
<evidence type="ECO:0000313" key="6">
    <source>
        <dbReference type="EMBL" id="AEW92379.1"/>
    </source>
</evidence>
<dbReference type="eggNOG" id="COG0583">
    <property type="taxonomic scope" value="Bacteria"/>
</dbReference>
<evidence type="ECO:0000256" key="3">
    <source>
        <dbReference type="ARBA" id="ARBA00023125"/>
    </source>
</evidence>
<dbReference type="GO" id="GO:0003677">
    <property type="term" value="F:DNA binding"/>
    <property type="evidence" value="ECO:0007669"/>
    <property type="project" value="UniProtKB-KW"/>
</dbReference>
<keyword evidence="2" id="KW-0805">Transcription regulation</keyword>
<dbReference type="PANTHER" id="PTHR30346">
    <property type="entry name" value="TRANSCRIPTIONAL DUAL REGULATOR HCAR-RELATED"/>
    <property type="match status" value="1"/>
</dbReference>
<name>F8K1R0_STREN</name>
<dbReference type="Proteomes" id="UP000007842">
    <property type="component" value="Chromosome"/>
</dbReference>
<dbReference type="Gene3D" id="3.40.190.10">
    <property type="entry name" value="Periplasmic binding protein-like II"/>
    <property type="match status" value="2"/>
</dbReference>
<dbReference type="InterPro" id="IPR000847">
    <property type="entry name" value="LysR_HTH_N"/>
</dbReference>
<dbReference type="PROSITE" id="PS50931">
    <property type="entry name" value="HTH_LYSR"/>
    <property type="match status" value="1"/>
</dbReference>
<dbReference type="HOGENOM" id="CLU_039613_6_4_11"/>
<dbReference type="InterPro" id="IPR005119">
    <property type="entry name" value="LysR_subst-bd"/>
</dbReference>
<dbReference type="AlphaFoldDB" id="F8K1R0"/>
<dbReference type="InterPro" id="IPR036388">
    <property type="entry name" value="WH-like_DNA-bd_sf"/>
</dbReference>
<dbReference type="Pfam" id="PF03466">
    <property type="entry name" value="LysR_substrate"/>
    <property type="match status" value="1"/>
</dbReference>
<keyword evidence="7" id="KW-1185">Reference proteome</keyword>
<gene>
    <name evidence="6" type="ordered locus">SCATT_00080</name>
</gene>
<dbReference type="OrthoDB" id="79118at2"/>
<reference evidence="7" key="1">
    <citation type="submission" date="2011-12" db="EMBL/GenBank/DDBJ databases">
        <title>Complete genome sequence of Streptomyces cattleya strain DSM 46488.</title>
        <authorList>
            <person name="Ou H.-Y."/>
            <person name="Li P."/>
            <person name="Zhao C."/>
            <person name="O'Hagan D."/>
            <person name="Deng Z."/>
        </authorList>
    </citation>
    <scope>NUCLEOTIDE SEQUENCE [LARGE SCALE GENOMIC DNA]</scope>
    <source>
        <strain evidence="7">ATCC 35852 / DSM 46488 / JCM 4925 / NBRC 14057 / NRRL 8057</strain>
    </source>
</reference>
<dbReference type="PATRIC" id="fig|1003195.11.peg.1663"/>
<evidence type="ECO:0000256" key="4">
    <source>
        <dbReference type="ARBA" id="ARBA00023163"/>
    </source>
</evidence>
<proteinExistence type="inferred from homology"/>
<sequence length="325" mass="34999">MSELDIRELECFLVLAEELHFGRTGQRLYVSQSRVSQLLRSLERRIGAPLVERTSRRVVLTPLGQRLLNGLRPAYAALRAAVADARAEAHGVDGVLRLGFQGTADERVLNAIDTFCSRYPRCTVEITELPLSDPFGALRRGQVDTAAVLLPSAEPDLVVGPVFGTQPQTLAVSVRNPFASRTSLSAEELAECALITPGEPAPDYWRHAQAPTVTPGGRPIPRGPTVTTLQEGIAMAAANRGAMLLCAPTASHHTRRDISFVPVSGLPGSVLALVRRHGADDARLRAFWGSVAEAREPEGAQELPELVPAEEMSRIAESVGAVMVR</sequence>
<dbReference type="InterPro" id="IPR036390">
    <property type="entry name" value="WH_DNA-bd_sf"/>
</dbReference>
<dbReference type="SMR" id="F8K1R0"/>
<dbReference type="RefSeq" id="WP_014140783.1">
    <property type="nucleotide sequence ID" value="NC_016111.1"/>
</dbReference>
<accession>F8K1R0</accession>